<keyword evidence="1" id="KW-0808">Transferase</keyword>
<comment type="caution">
    <text evidence="3">The sequence shown here is derived from an EMBL/GenBank/DDBJ whole genome shotgun (WGS) entry which is preliminary data.</text>
</comment>
<dbReference type="Proteomes" id="UP000677082">
    <property type="component" value="Unassembled WGS sequence"/>
</dbReference>
<dbReference type="PANTHER" id="PTHR35526">
    <property type="entry name" value="ANTI-SIGMA-F FACTOR RSBW-RELATED"/>
    <property type="match status" value="1"/>
</dbReference>
<evidence type="ECO:0000313" key="4">
    <source>
        <dbReference type="Proteomes" id="UP000677082"/>
    </source>
</evidence>
<name>A0A919TEE6_9ACTN</name>
<proteinExistence type="predicted"/>
<gene>
    <name evidence="3" type="ORF">Ato02nite_058130</name>
</gene>
<dbReference type="Gene3D" id="3.30.565.10">
    <property type="entry name" value="Histidine kinase-like ATPase, C-terminal domain"/>
    <property type="match status" value="1"/>
</dbReference>
<keyword evidence="4" id="KW-1185">Reference proteome</keyword>
<dbReference type="InterPro" id="IPR050267">
    <property type="entry name" value="Anti-sigma-factor_SerPK"/>
</dbReference>
<keyword evidence="1" id="KW-0723">Serine/threonine-protein kinase</keyword>
<evidence type="ECO:0000259" key="2">
    <source>
        <dbReference type="Pfam" id="PF13581"/>
    </source>
</evidence>
<dbReference type="PANTHER" id="PTHR35526:SF3">
    <property type="entry name" value="ANTI-SIGMA-F FACTOR RSBW"/>
    <property type="match status" value="1"/>
</dbReference>
<dbReference type="GO" id="GO:0004674">
    <property type="term" value="F:protein serine/threonine kinase activity"/>
    <property type="evidence" value="ECO:0007669"/>
    <property type="project" value="UniProtKB-KW"/>
</dbReference>
<dbReference type="InterPro" id="IPR036890">
    <property type="entry name" value="HATPase_C_sf"/>
</dbReference>
<organism evidence="3 4">
    <name type="scientific">Paractinoplanes toevensis</name>
    <dbReference type="NCBI Taxonomy" id="571911"/>
    <lineage>
        <taxon>Bacteria</taxon>
        <taxon>Bacillati</taxon>
        <taxon>Actinomycetota</taxon>
        <taxon>Actinomycetes</taxon>
        <taxon>Micromonosporales</taxon>
        <taxon>Micromonosporaceae</taxon>
        <taxon>Paractinoplanes</taxon>
    </lineage>
</organism>
<evidence type="ECO:0000313" key="3">
    <source>
        <dbReference type="EMBL" id="GIM94020.1"/>
    </source>
</evidence>
<dbReference type="EMBL" id="BOQN01000073">
    <property type="protein sequence ID" value="GIM94020.1"/>
    <property type="molecule type" value="Genomic_DNA"/>
</dbReference>
<dbReference type="AlphaFoldDB" id="A0A919TEE6"/>
<dbReference type="InterPro" id="IPR003594">
    <property type="entry name" value="HATPase_dom"/>
</dbReference>
<dbReference type="RefSeq" id="WP_246607511.1">
    <property type="nucleotide sequence ID" value="NZ_BOQN01000073.1"/>
</dbReference>
<sequence>MRGLPDVDEHIARWTLDRPPQLSELRTGLQKAVLARSGVASDVTDLAERLMIVATELAGNALRHAGTPTVVALLRTDGHLIIDVVDSDRGGRPVPDLRRTPGDGGLGLALAERLAEEVGWYPTETGKHVWALFTVPDS</sequence>
<feature type="domain" description="Histidine kinase/HSP90-like ATPase" evidence="2">
    <location>
        <begin position="18"/>
        <end position="131"/>
    </location>
</feature>
<accession>A0A919TEE6</accession>
<dbReference type="SUPFAM" id="SSF55874">
    <property type="entry name" value="ATPase domain of HSP90 chaperone/DNA topoisomerase II/histidine kinase"/>
    <property type="match status" value="1"/>
</dbReference>
<keyword evidence="1" id="KW-0418">Kinase</keyword>
<dbReference type="Pfam" id="PF13581">
    <property type="entry name" value="HATPase_c_2"/>
    <property type="match status" value="1"/>
</dbReference>
<dbReference type="CDD" id="cd16936">
    <property type="entry name" value="HATPase_RsbW-like"/>
    <property type="match status" value="1"/>
</dbReference>
<evidence type="ECO:0000256" key="1">
    <source>
        <dbReference type="ARBA" id="ARBA00022527"/>
    </source>
</evidence>
<protein>
    <recommendedName>
        <fullName evidence="2">Histidine kinase/HSP90-like ATPase domain-containing protein</fullName>
    </recommendedName>
</protein>
<reference evidence="3 4" key="1">
    <citation type="submission" date="2021-03" db="EMBL/GenBank/DDBJ databases">
        <title>Whole genome shotgun sequence of Actinoplanes toevensis NBRC 105298.</title>
        <authorList>
            <person name="Komaki H."/>
            <person name="Tamura T."/>
        </authorList>
    </citation>
    <scope>NUCLEOTIDE SEQUENCE [LARGE SCALE GENOMIC DNA]</scope>
    <source>
        <strain evidence="3 4">NBRC 105298</strain>
    </source>
</reference>